<feature type="binding site" evidence="17">
    <location>
        <position position="256"/>
    </location>
    <ligand>
        <name>(6S)-NADPHX</name>
        <dbReference type="ChEBI" id="CHEBI:64076"/>
    </ligand>
</feature>
<comment type="catalytic activity">
    <reaction evidence="16 17 18">
        <text>(6S)-NADPHX + ADP = AMP + phosphate + NADPH + H(+)</text>
        <dbReference type="Rhea" id="RHEA:32235"/>
        <dbReference type="ChEBI" id="CHEBI:15378"/>
        <dbReference type="ChEBI" id="CHEBI:43474"/>
        <dbReference type="ChEBI" id="CHEBI:57783"/>
        <dbReference type="ChEBI" id="CHEBI:64076"/>
        <dbReference type="ChEBI" id="CHEBI:456215"/>
        <dbReference type="ChEBI" id="CHEBI:456216"/>
        <dbReference type="EC" id="4.2.1.136"/>
    </reaction>
</comment>
<feature type="binding site" evidence="17">
    <location>
        <begin position="399"/>
        <end position="403"/>
    </location>
    <ligand>
        <name>AMP</name>
        <dbReference type="ChEBI" id="CHEBI:456215"/>
    </ligand>
</feature>
<comment type="caution">
    <text evidence="21">The sequence shown here is derived from an EMBL/GenBank/DDBJ whole genome shotgun (WGS) entry which is preliminary data.</text>
</comment>
<dbReference type="PANTHER" id="PTHR12592:SF0">
    <property type="entry name" value="ATP-DEPENDENT (S)-NAD(P)H-HYDRATE DEHYDRATASE"/>
    <property type="match status" value="1"/>
</dbReference>
<evidence type="ECO:0000256" key="9">
    <source>
        <dbReference type="ARBA" id="ARBA00022958"/>
    </source>
</evidence>
<feature type="domain" description="YjeF N-terminal" evidence="20">
    <location>
        <begin position="9"/>
        <end position="214"/>
    </location>
</feature>
<evidence type="ECO:0000256" key="3">
    <source>
        <dbReference type="ARBA" id="ARBA00006001"/>
    </source>
</evidence>
<comment type="similarity">
    <text evidence="3 18">In the N-terminal section; belongs to the NnrE/AIBP family.</text>
</comment>
<dbReference type="InterPro" id="IPR000631">
    <property type="entry name" value="CARKD"/>
</dbReference>
<comment type="cofactor">
    <cofactor evidence="18">
        <name>K(+)</name>
        <dbReference type="ChEBI" id="CHEBI:29103"/>
    </cofactor>
    <text evidence="18">Binds 1 potassium ion per subunit.</text>
</comment>
<dbReference type="PROSITE" id="PS51383">
    <property type="entry name" value="YJEF_C_3"/>
    <property type="match status" value="1"/>
</dbReference>
<evidence type="ECO:0000259" key="19">
    <source>
        <dbReference type="PROSITE" id="PS51383"/>
    </source>
</evidence>
<evidence type="ECO:0000256" key="5">
    <source>
        <dbReference type="ARBA" id="ARBA00022723"/>
    </source>
</evidence>
<evidence type="ECO:0000256" key="7">
    <source>
        <dbReference type="ARBA" id="ARBA00022840"/>
    </source>
</evidence>
<dbReference type="PANTHER" id="PTHR12592">
    <property type="entry name" value="ATP-DEPENDENT (S)-NAD(P)H-HYDRATE DEHYDRATASE FAMILY MEMBER"/>
    <property type="match status" value="1"/>
</dbReference>
<comment type="cofactor">
    <cofactor evidence="17">
        <name>Mg(2+)</name>
        <dbReference type="ChEBI" id="CHEBI:18420"/>
    </cofactor>
</comment>
<comment type="catalytic activity">
    <reaction evidence="2 18">
        <text>(6R)-NADPHX = (6S)-NADPHX</text>
        <dbReference type="Rhea" id="RHEA:32227"/>
        <dbReference type="ChEBI" id="CHEBI:64076"/>
        <dbReference type="ChEBI" id="CHEBI:64077"/>
        <dbReference type="EC" id="5.1.99.6"/>
    </reaction>
</comment>
<keyword evidence="5 18" id="KW-0479">Metal-binding</keyword>
<dbReference type="NCBIfam" id="TIGR00196">
    <property type="entry name" value="yjeF_cterm"/>
    <property type="match status" value="1"/>
</dbReference>
<proteinExistence type="inferred from homology"/>
<evidence type="ECO:0000256" key="12">
    <source>
        <dbReference type="ARBA" id="ARBA00023239"/>
    </source>
</evidence>
<dbReference type="EC" id="4.2.1.136" evidence="17"/>
<keyword evidence="7 17" id="KW-0067">ATP-binding</keyword>
<comment type="function">
    <text evidence="14 18">Bifunctional enzyme that catalyzes the epimerization of the S- and R-forms of NAD(P)HX and the dehydration of the S-form of NAD(P)HX at the expense of ADP, which is converted to AMP. This allows the repair of both epimers of NAD(P)HX, a damaged form of NAD(P)H that is a result of enzymatic or heat-dependent hydration.</text>
</comment>
<evidence type="ECO:0000256" key="11">
    <source>
        <dbReference type="ARBA" id="ARBA00023235"/>
    </source>
</evidence>
<dbReference type="SUPFAM" id="SSF53613">
    <property type="entry name" value="Ribokinase-like"/>
    <property type="match status" value="1"/>
</dbReference>
<comment type="catalytic activity">
    <reaction evidence="1 18">
        <text>(6R)-NADHX = (6S)-NADHX</text>
        <dbReference type="Rhea" id="RHEA:32215"/>
        <dbReference type="ChEBI" id="CHEBI:64074"/>
        <dbReference type="ChEBI" id="CHEBI:64075"/>
        <dbReference type="EC" id="5.1.99.6"/>
    </reaction>
</comment>
<reference evidence="22" key="1">
    <citation type="journal article" date="2019" name="Int. J. Syst. Evol. Microbiol.">
        <title>The Global Catalogue of Microorganisms (GCM) 10K type strain sequencing project: providing services to taxonomists for standard genome sequencing and annotation.</title>
        <authorList>
            <consortium name="The Broad Institute Genomics Platform"/>
            <consortium name="The Broad Institute Genome Sequencing Center for Infectious Disease"/>
            <person name="Wu L."/>
            <person name="Ma J."/>
        </authorList>
    </citation>
    <scope>NUCLEOTIDE SEQUENCE [LARGE SCALE GENOMIC DNA]</scope>
    <source>
        <strain evidence="22">CGMCC 4.7106</strain>
    </source>
</reference>
<evidence type="ECO:0000313" key="21">
    <source>
        <dbReference type="EMBL" id="MFD2257032.1"/>
    </source>
</evidence>
<keyword evidence="12 17" id="KW-0456">Lyase</keyword>
<comment type="similarity">
    <text evidence="4 18">In the C-terminal section; belongs to the NnrD/CARKD family.</text>
</comment>
<feature type="binding site" evidence="17">
    <location>
        <position position="428"/>
    </location>
    <ligand>
        <name>AMP</name>
        <dbReference type="ChEBI" id="CHEBI:456215"/>
    </ligand>
</feature>
<accession>A0ABW5D7K9</accession>
<evidence type="ECO:0000256" key="16">
    <source>
        <dbReference type="ARBA" id="ARBA00049209"/>
    </source>
</evidence>
<comment type="catalytic activity">
    <reaction evidence="15 17 18">
        <text>(6S)-NADHX + ADP = AMP + phosphate + NADH + H(+)</text>
        <dbReference type="Rhea" id="RHEA:32223"/>
        <dbReference type="ChEBI" id="CHEBI:15378"/>
        <dbReference type="ChEBI" id="CHEBI:43474"/>
        <dbReference type="ChEBI" id="CHEBI:57945"/>
        <dbReference type="ChEBI" id="CHEBI:64074"/>
        <dbReference type="ChEBI" id="CHEBI:456215"/>
        <dbReference type="ChEBI" id="CHEBI:456216"/>
        <dbReference type="EC" id="4.2.1.136"/>
    </reaction>
</comment>
<dbReference type="InterPro" id="IPR036652">
    <property type="entry name" value="YjeF_N_dom_sf"/>
</dbReference>
<dbReference type="InterPro" id="IPR004443">
    <property type="entry name" value="YjeF_N_dom"/>
</dbReference>
<dbReference type="InterPro" id="IPR030677">
    <property type="entry name" value="Nnr"/>
</dbReference>
<dbReference type="Pfam" id="PF03853">
    <property type="entry name" value="YjeF_N"/>
    <property type="match status" value="1"/>
</dbReference>
<dbReference type="Gene3D" id="3.40.50.10260">
    <property type="entry name" value="YjeF N-terminal domain"/>
    <property type="match status" value="1"/>
</dbReference>
<keyword evidence="22" id="KW-1185">Reference proteome</keyword>
<dbReference type="NCBIfam" id="TIGR00197">
    <property type="entry name" value="yjeF_nterm"/>
    <property type="match status" value="1"/>
</dbReference>
<dbReference type="Gene3D" id="3.40.1190.20">
    <property type="match status" value="1"/>
</dbReference>
<dbReference type="PROSITE" id="PS51385">
    <property type="entry name" value="YJEF_N"/>
    <property type="match status" value="1"/>
</dbReference>
<organism evidence="21 22">
    <name type="scientific">Luteolibacter algae</name>
    <dbReference type="NCBI Taxonomy" id="454151"/>
    <lineage>
        <taxon>Bacteria</taxon>
        <taxon>Pseudomonadati</taxon>
        <taxon>Verrucomicrobiota</taxon>
        <taxon>Verrucomicrobiia</taxon>
        <taxon>Verrucomicrobiales</taxon>
        <taxon>Verrucomicrobiaceae</taxon>
        <taxon>Luteolibacter</taxon>
    </lineage>
</organism>
<evidence type="ECO:0000256" key="1">
    <source>
        <dbReference type="ARBA" id="ARBA00000013"/>
    </source>
</evidence>
<feature type="binding site" evidence="17">
    <location>
        <position position="316"/>
    </location>
    <ligand>
        <name>(6S)-NADPHX</name>
        <dbReference type="ChEBI" id="CHEBI:64076"/>
    </ligand>
</feature>
<keyword evidence="9 18" id="KW-0630">Potassium</keyword>
<keyword evidence="8 17" id="KW-0521">NADP</keyword>
<evidence type="ECO:0000256" key="14">
    <source>
        <dbReference type="ARBA" id="ARBA00025153"/>
    </source>
</evidence>
<feature type="binding site" evidence="17">
    <location>
        <position position="429"/>
    </location>
    <ligand>
        <name>(6S)-NADPHX</name>
        <dbReference type="ChEBI" id="CHEBI:64076"/>
    </ligand>
</feature>
<sequence>MAAVTVSQMRKIESAAMARGLSEAELMTMAGEALGHAIANRFPHISCAIAYIGKGHNAGDALIALRVLAEEFGWQIGVRAAYPQDQWATLMQSQREGLGLDVPLEKPLKIQLGSGIVLIDGLLGIGARGALKEPLVEMAREMRTLRERCGVVVVSVDLPSGVDPDSGEVHADSVTADMTFMIGCAKRGLLASTAVNAVGALALVEVEGLSADEECDLDIICPQIMHFGKHPREFDFHKGKAGRVAIVAGSAEFSGAALITALGAIRGGGGLVTIYAREAACAALRSRLPLEVMLKSCDDPRLLLLEKMDAIVLGPGLGEMTSEYEDGILTLVRETPVPLLIDADGLNLLSRKNVKLDARHVLTPHPGEFKRLAPELEGLSREEAAHKFTAENEAILLLKGGRTIVAQNGSTMRVNSTGTPGMSNGGQGDLLAGVTGAFLAGGITGFDAASLGAWVCGYAAELAVNENGEISTATQTAEKIGAALAAWRRKLR</sequence>
<keyword evidence="11 18" id="KW-0413">Isomerase</keyword>
<comment type="function">
    <text evidence="17">Catalyzes the dehydration of the S-form of NAD(P)HX at the expense of ADP, which is converted to AMP. Together with NAD(P)HX epimerase, which catalyzes the epimerization of the S- and R-forms, the enzyme allows the repair of both epimers of NAD(P)HX, a damaged form of NAD(P)H that is a result of enzymatic or heat-dependent hydration.</text>
</comment>
<dbReference type="RefSeq" id="WP_386820320.1">
    <property type="nucleotide sequence ID" value="NZ_JBHUIT010000017.1"/>
</dbReference>
<dbReference type="EMBL" id="JBHUIT010000017">
    <property type="protein sequence ID" value="MFD2257032.1"/>
    <property type="molecule type" value="Genomic_DNA"/>
</dbReference>
<feature type="domain" description="YjeF C-terminal" evidence="19">
    <location>
        <begin position="221"/>
        <end position="487"/>
    </location>
</feature>
<comment type="subunit">
    <text evidence="17">Homotetramer.</text>
</comment>
<evidence type="ECO:0000256" key="6">
    <source>
        <dbReference type="ARBA" id="ARBA00022741"/>
    </source>
</evidence>
<keyword evidence="13" id="KW-0511">Multifunctional enzyme</keyword>
<gene>
    <name evidence="17" type="primary">nnrD</name>
    <name evidence="21" type="ORF">ACFSSA_10110</name>
</gene>
<evidence type="ECO:0000256" key="15">
    <source>
        <dbReference type="ARBA" id="ARBA00048238"/>
    </source>
</evidence>
<evidence type="ECO:0000259" key="20">
    <source>
        <dbReference type="PROSITE" id="PS51385"/>
    </source>
</evidence>
<evidence type="ECO:0000313" key="22">
    <source>
        <dbReference type="Proteomes" id="UP001597375"/>
    </source>
</evidence>
<evidence type="ECO:0000256" key="10">
    <source>
        <dbReference type="ARBA" id="ARBA00023027"/>
    </source>
</evidence>
<dbReference type="SUPFAM" id="SSF64153">
    <property type="entry name" value="YjeF N-terminal domain-like"/>
    <property type="match status" value="1"/>
</dbReference>
<evidence type="ECO:0000256" key="17">
    <source>
        <dbReference type="HAMAP-Rule" id="MF_01965"/>
    </source>
</evidence>
<keyword evidence="10 17" id="KW-0520">NAD</keyword>
<dbReference type="PIRSF" id="PIRSF017184">
    <property type="entry name" value="Nnr"/>
    <property type="match status" value="1"/>
</dbReference>
<evidence type="ECO:0000256" key="18">
    <source>
        <dbReference type="PIRNR" id="PIRNR017184"/>
    </source>
</evidence>
<evidence type="ECO:0000256" key="4">
    <source>
        <dbReference type="ARBA" id="ARBA00009524"/>
    </source>
</evidence>
<protein>
    <recommendedName>
        <fullName evidence="17">ADP-dependent (S)-NAD(P)H-hydrate dehydratase</fullName>
        <ecNumber evidence="17">4.2.1.136</ecNumber>
    </recommendedName>
    <alternativeName>
        <fullName evidence="17">ADP-dependent NAD(P)HX dehydratase</fullName>
    </alternativeName>
</protein>
<dbReference type="Proteomes" id="UP001597375">
    <property type="component" value="Unassembled WGS sequence"/>
</dbReference>
<dbReference type="InterPro" id="IPR029056">
    <property type="entry name" value="Ribokinase-like"/>
</dbReference>
<name>A0ABW5D7K9_9BACT</name>
<evidence type="ECO:0000256" key="13">
    <source>
        <dbReference type="ARBA" id="ARBA00023268"/>
    </source>
</evidence>
<dbReference type="Pfam" id="PF01256">
    <property type="entry name" value="Carb_kinase"/>
    <property type="match status" value="1"/>
</dbReference>
<evidence type="ECO:0000256" key="2">
    <source>
        <dbReference type="ARBA" id="ARBA00000909"/>
    </source>
</evidence>
<dbReference type="HAMAP" id="MF_01965">
    <property type="entry name" value="NADHX_dehydratase"/>
    <property type="match status" value="1"/>
</dbReference>
<dbReference type="CDD" id="cd01171">
    <property type="entry name" value="YXKO-related"/>
    <property type="match status" value="1"/>
</dbReference>
<comment type="similarity">
    <text evidence="17">Belongs to the NnrD/CARKD family.</text>
</comment>
<evidence type="ECO:0000256" key="8">
    <source>
        <dbReference type="ARBA" id="ARBA00022857"/>
    </source>
</evidence>
<feature type="binding site" evidence="17">
    <location>
        <position position="365"/>
    </location>
    <ligand>
        <name>(6S)-NADPHX</name>
        <dbReference type="ChEBI" id="CHEBI:64076"/>
    </ligand>
</feature>
<keyword evidence="6 17" id="KW-0547">Nucleotide-binding</keyword>